<dbReference type="EMBL" id="VSRR010017566">
    <property type="protein sequence ID" value="MPC60476.1"/>
    <property type="molecule type" value="Genomic_DNA"/>
</dbReference>
<organism evidence="3 4">
    <name type="scientific">Portunus trituberculatus</name>
    <name type="common">Swimming crab</name>
    <name type="synonym">Neptunus trituberculatus</name>
    <dbReference type="NCBI Taxonomy" id="210409"/>
    <lineage>
        <taxon>Eukaryota</taxon>
        <taxon>Metazoa</taxon>
        <taxon>Ecdysozoa</taxon>
        <taxon>Arthropoda</taxon>
        <taxon>Crustacea</taxon>
        <taxon>Multicrustacea</taxon>
        <taxon>Malacostraca</taxon>
        <taxon>Eumalacostraca</taxon>
        <taxon>Eucarida</taxon>
        <taxon>Decapoda</taxon>
        <taxon>Pleocyemata</taxon>
        <taxon>Brachyura</taxon>
        <taxon>Eubrachyura</taxon>
        <taxon>Portunoidea</taxon>
        <taxon>Portunidae</taxon>
        <taxon>Portuninae</taxon>
        <taxon>Portunus</taxon>
    </lineage>
</organism>
<accession>A0A5B7GS76</accession>
<evidence type="ECO:0000256" key="1">
    <source>
        <dbReference type="SAM" id="MobiDB-lite"/>
    </source>
</evidence>
<dbReference type="AlphaFoldDB" id="A0A5B7GS76"/>
<evidence type="ECO:0000313" key="4">
    <source>
        <dbReference type="Proteomes" id="UP000324222"/>
    </source>
</evidence>
<protein>
    <submittedName>
        <fullName evidence="3">Uncharacterized protein</fullName>
    </submittedName>
</protein>
<keyword evidence="2" id="KW-0812">Transmembrane</keyword>
<keyword evidence="2" id="KW-1133">Transmembrane helix</keyword>
<sequence>MTDTLREETEKTSGGFLRRGGSSGRIRHPQVYSGKDLVRWVRERCPFIVRDFYAPHHSGLSLLHLYRFSMTRALPEVSIFCMIYLSFLIHNYFFDFL</sequence>
<keyword evidence="2" id="KW-0472">Membrane</keyword>
<feature type="compositionally biased region" description="Basic and acidic residues" evidence="1">
    <location>
        <begin position="1"/>
        <end position="11"/>
    </location>
</feature>
<dbReference type="Proteomes" id="UP000324222">
    <property type="component" value="Unassembled WGS sequence"/>
</dbReference>
<proteinExistence type="predicted"/>
<feature type="transmembrane region" description="Helical" evidence="2">
    <location>
        <begin position="73"/>
        <end position="94"/>
    </location>
</feature>
<comment type="caution">
    <text evidence="3">The sequence shown here is derived from an EMBL/GenBank/DDBJ whole genome shotgun (WGS) entry which is preliminary data.</text>
</comment>
<feature type="region of interest" description="Disordered" evidence="1">
    <location>
        <begin position="1"/>
        <end position="27"/>
    </location>
</feature>
<reference evidence="3 4" key="1">
    <citation type="submission" date="2019-05" db="EMBL/GenBank/DDBJ databases">
        <title>Another draft genome of Portunus trituberculatus and its Hox gene families provides insights of decapod evolution.</title>
        <authorList>
            <person name="Jeong J.-H."/>
            <person name="Song I."/>
            <person name="Kim S."/>
            <person name="Choi T."/>
            <person name="Kim D."/>
            <person name="Ryu S."/>
            <person name="Kim W."/>
        </authorList>
    </citation>
    <scope>NUCLEOTIDE SEQUENCE [LARGE SCALE GENOMIC DNA]</scope>
    <source>
        <tissue evidence="3">Muscle</tissue>
    </source>
</reference>
<evidence type="ECO:0000313" key="3">
    <source>
        <dbReference type="EMBL" id="MPC60476.1"/>
    </source>
</evidence>
<name>A0A5B7GS76_PORTR</name>
<keyword evidence="4" id="KW-1185">Reference proteome</keyword>
<evidence type="ECO:0000256" key="2">
    <source>
        <dbReference type="SAM" id="Phobius"/>
    </source>
</evidence>
<gene>
    <name evidence="3" type="ORF">E2C01_054521</name>
</gene>